<dbReference type="CDD" id="cd00090">
    <property type="entry name" value="HTH_ARSR"/>
    <property type="match status" value="1"/>
</dbReference>
<sequence length="135" mass="15174">MHAFDILGDPVRRRILELLADGEQAAGAVSEVVQAEFGISPPAVSQHLRVLRESGFVTVRPDGTRRLYAVEAAPLQEIDIWLERFRQFWSQRLDALATELVRGRRERREQPDNDASTAGTPARYQGTESVSEEDT</sequence>
<evidence type="ECO:0000259" key="5">
    <source>
        <dbReference type="PROSITE" id="PS50987"/>
    </source>
</evidence>
<proteinExistence type="predicted"/>
<dbReference type="EMBL" id="BMPI01000030">
    <property type="protein sequence ID" value="GGM48599.1"/>
    <property type="molecule type" value="Genomic_DNA"/>
</dbReference>
<evidence type="ECO:0000313" key="6">
    <source>
        <dbReference type="EMBL" id="GGM48599.1"/>
    </source>
</evidence>
<dbReference type="PANTHER" id="PTHR33154:SF33">
    <property type="entry name" value="TRANSCRIPTIONAL REPRESSOR SDPR"/>
    <property type="match status" value="1"/>
</dbReference>
<dbReference type="NCBIfam" id="NF033788">
    <property type="entry name" value="HTH_metalloreg"/>
    <property type="match status" value="1"/>
</dbReference>
<organism evidence="6 7">
    <name type="scientific">Dactylosporangium sucinum</name>
    <dbReference type="NCBI Taxonomy" id="1424081"/>
    <lineage>
        <taxon>Bacteria</taxon>
        <taxon>Bacillati</taxon>
        <taxon>Actinomycetota</taxon>
        <taxon>Actinomycetes</taxon>
        <taxon>Micromonosporales</taxon>
        <taxon>Micromonosporaceae</taxon>
        <taxon>Dactylosporangium</taxon>
    </lineage>
</organism>
<dbReference type="Proteomes" id="UP000642070">
    <property type="component" value="Unassembled WGS sequence"/>
</dbReference>
<dbReference type="InterPro" id="IPR051081">
    <property type="entry name" value="HTH_MetalResp_TranReg"/>
</dbReference>
<dbReference type="InterPro" id="IPR036390">
    <property type="entry name" value="WH_DNA-bd_sf"/>
</dbReference>
<keyword evidence="1" id="KW-0805">Transcription regulation</keyword>
<accession>A0A917X120</accession>
<dbReference type="SUPFAM" id="SSF46785">
    <property type="entry name" value="Winged helix' DNA-binding domain"/>
    <property type="match status" value="1"/>
</dbReference>
<feature type="region of interest" description="Disordered" evidence="4">
    <location>
        <begin position="103"/>
        <end position="135"/>
    </location>
</feature>
<dbReference type="Gene3D" id="1.10.10.10">
    <property type="entry name" value="Winged helix-like DNA-binding domain superfamily/Winged helix DNA-binding domain"/>
    <property type="match status" value="1"/>
</dbReference>
<keyword evidence="2" id="KW-0238">DNA-binding</keyword>
<reference evidence="6" key="1">
    <citation type="journal article" date="2014" name="Int. J. Syst. Evol. Microbiol.">
        <title>Complete genome sequence of Corynebacterium casei LMG S-19264T (=DSM 44701T), isolated from a smear-ripened cheese.</title>
        <authorList>
            <consortium name="US DOE Joint Genome Institute (JGI-PGF)"/>
            <person name="Walter F."/>
            <person name="Albersmeier A."/>
            <person name="Kalinowski J."/>
            <person name="Ruckert C."/>
        </authorList>
    </citation>
    <scope>NUCLEOTIDE SEQUENCE</scope>
    <source>
        <strain evidence="6">JCM 19831</strain>
    </source>
</reference>
<keyword evidence="3" id="KW-0804">Transcription</keyword>
<evidence type="ECO:0000256" key="2">
    <source>
        <dbReference type="ARBA" id="ARBA00023125"/>
    </source>
</evidence>
<dbReference type="RefSeq" id="WP_190253097.1">
    <property type="nucleotide sequence ID" value="NZ_BMPI01000030.1"/>
</dbReference>
<feature type="domain" description="HTH arsR-type" evidence="5">
    <location>
        <begin position="1"/>
        <end position="108"/>
    </location>
</feature>
<gene>
    <name evidence="6" type="ORF">GCM10007977_057760</name>
</gene>
<keyword evidence="7" id="KW-1185">Reference proteome</keyword>
<name>A0A917X120_9ACTN</name>
<evidence type="ECO:0000256" key="3">
    <source>
        <dbReference type="ARBA" id="ARBA00023163"/>
    </source>
</evidence>
<dbReference type="PROSITE" id="PS50987">
    <property type="entry name" value="HTH_ARSR_2"/>
    <property type="match status" value="1"/>
</dbReference>
<dbReference type="SMART" id="SM00418">
    <property type="entry name" value="HTH_ARSR"/>
    <property type="match status" value="1"/>
</dbReference>
<evidence type="ECO:0000256" key="4">
    <source>
        <dbReference type="SAM" id="MobiDB-lite"/>
    </source>
</evidence>
<dbReference type="GO" id="GO:0003677">
    <property type="term" value="F:DNA binding"/>
    <property type="evidence" value="ECO:0007669"/>
    <property type="project" value="UniProtKB-KW"/>
</dbReference>
<dbReference type="GO" id="GO:0003700">
    <property type="term" value="F:DNA-binding transcription factor activity"/>
    <property type="evidence" value="ECO:0007669"/>
    <property type="project" value="InterPro"/>
</dbReference>
<dbReference type="InterPro" id="IPR001845">
    <property type="entry name" value="HTH_ArsR_DNA-bd_dom"/>
</dbReference>
<evidence type="ECO:0000313" key="7">
    <source>
        <dbReference type="Proteomes" id="UP000642070"/>
    </source>
</evidence>
<dbReference type="PRINTS" id="PR00778">
    <property type="entry name" value="HTHARSR"/>
</dbReference>
<dbReference type="AlphaFoldDB" id="A0A917X120"/>
<comment type="caution">
    <text evidence="6">The sequence shown here is derived from an EMBL/GenBank/DDBJ whole genome shotgun (WGS) entry which is preliminary data.</text>
</comment>
<dbReference type="PANTHER" id="PTHR33154">
    <property type="entry name" value="TRANSCRIPTIONAL REGULATOR, ARSR FAMILY"/>
    <property type="match status" value="1"/>
</dbReference>
<protein>
    <submittedName>
        <fullName evidence="6">Transcriptional regulator</fullName>
    </submittedName>
</protein>
<evidence type="ECO:0000256" key="1">
    <source>
        <dbReference type="ARBA" id="ARBA00023015"/>
    </source>
</evidence>
<reference evidence="6" key="2">
    <citation type="submission" date="2020-09" db="EMBL/GenBank/DDBJ databases">
        <authorList>
            <person name="Sun Q."/>
            <person name="Ohkuma M."/>
        </authorList>
    </citation>
    <scope>NUCLEOTIDE SEQUENCE</scope>
    <source>
        <strain evidence="6">JCM 19831</strain>
    </source>
</reference>
<dbReference type="Pfam" id="PF12840">
    <property type="entry name" value="HTH_20"/>
    <property type="match status" value="1"/>
</dbReference>
<dbReference type="InterPro" id="IPR011991">
    <property type="entry name" value="ArsR-like_HTH"/>
</dbReference>
<dbReference type="InterPro" id="IPR036388">
    <property type="entry name" value="WH-like_DNA-bd_sf"/>
</dbReference>